<accession>A0ACB8BZK5</accession>
<name>A0ACB8BZK5_9AGAM</name>
<keyword evidence="2" id="KW-1185">Reference proteome</keyword>
<dbReference type="Proteomes" id="UP000790709">
    <property type="component" value="Unassembled WGS sequence"/>
</dbReference>
<protein>
    <submittedName>
        <fullName evidence="1">Uncharacterized protein</fullName>
    </submittedName>
</protein>
<evidence type="ECO:0000313" key="2">
    <source>
        <dbReference type="Proteomes" id="UP000790709"/>
    </source>
</evidence>
<comment type="caution">
    <text evidence="1">The sequence shown here is derived from an EMBL/GenBank/DDBJ whole genome shotgun (WGS) entry which is preliminary data.</text>
</comment>
<gene>
    <name evidence="1" type="ORF">BV22DRAFT_72443</name>
</gene>
<evidence type="ECO:0000313" key="1">
    <source>
        <dbReference type="EMBL" id="KAH7930332.1"/>
    </source>
</evidence>
<sequence length="109" mass="12229">MLYYSRLRAEMQSIMQLSALEKRYELPDGQIITVGNERFRAPGLFFDPPFSAKKLPVLIRRFRITGRDCCSSTAPVFGLDGGSISILALPGPVLLRTATRRDRSCYCSP</sequence>
<reference evidence="1" key="1">
    <citation type="journal article" date="2021" name="New Phytol.">
        <title>Evolutionary innovations through gain and loss of genes in the ectomycorrhizal Boletales.</title>
        <authorList>
            <person name="Wu G."/>
            <person name="Miyauchi S."/>
            <person name="Morin E."/>
            <person name="Kuo A."/>
            <person name="Drula E."/>
            <person name="Varga T."/>
            <person name="Kohler A."/>
            <person name="Feng B."/>
            <person name="Cao Y."/>
            <person name="Lipzen A."/>
            <person name="Daum C."/>
            <person name="Hundley H."/>
            <person name="Pangilinan J."/>
            <person name="Johnson J."/>
            <person name="Barry K."/>
            <person name="LaButti K."/>
            <person name="Ng V."/>
            <person name="Ahrendt S."/>
            <person name="Min B."/>
            <person name="Choi I.G."/>
            <person name="Park H."/>
            <person name="Plett J.M."/>
            <person name="Magnuson J."/>
            <person name="Spatafora J.W."/>
            <person name="Nagy L.G."/>
            <person name="Henrissat B."/>
            <person name="Grigoriev I.V."/>
            <person name="Yang Z.L."/>
            <person name="Xu J."/>
            <person name="Martin F.M."/>
        </authorList>
    </citation>
    <scope>NUCLEOTIDE SEQUENCE</scope>
    <source>
        <strain evidence="1">KUC20120723A-06</strain>
    </source>
</reference>
<organism evidence="1 2">
    <name type="scientific">Leucogyrophana mollusca</name>
    <dbReference type="NCBI Taxonomy" id="85980"/>
    <lineage>
        <taxon>Eukaryota</taxon>
        <taxon>Fungi</taxon>
        <taxon>Dikarya</taxon>
        <taxon>Basidiomycota</taxon>
        <taxon>Agaricomycotina</taxon>
        <taxon>Agaricomycetes</taxon>
        <taxon>Agaricomycetidae</taxon>
        <taxon>Boletales</taxon>
        <taxon>Boletales incertae sedis</taxon>
        <taxon>Leucogyrophana</taxon>
    </lineage>
</organism>
<dbReference type="EMBL" id="MU266333">
    <property type="protein sequence ID" value="KAH7930332.1"/>
    <property type="molecule type" value="Genomic_DNA"/>
</dbReference>
<proteinExistence type="predicted"/>